<feature type="domain" description="DUF4886" evidence="2">
    <location>
        <begin position="55"/>
        <end position="297"/>
    </location>
</feature>
<dbReference type="Pfam" id="PF16227">
    <property type="entry name" value="DUF4886"/>
    <property type="match status" value="1"/>
</dbReference>
<keyword evidence="1" id="KW-0732">Signal</keyword>
<reference evidence="4" key="1">
    <citation type="submission" date="2016-10" db="EMBL/GenBank/DDBJ databases">
        <authorList>
            <person name="Varghese N."/>
            <person name="Submissions S."/>
        </authorList>
    </citation>
    <scope>NUCLEOTIDE SEQUENCE [LARGE SCALE GENOMIC DNA]</scope>
    <source>
        <strain evidence="4">XJ109</strain>
    </source>
</reference>
<evidence type="ECO:0000259" key="2">
    <source>
        <dbReference type="Pfam" id="PF16227"/>
    </source>
</evidence>
<evidence type="ECO:0000313" key="4">
    <source>
        <dbReference type="Proteomes" id="UP000199149"/>
    </source>
</evidence>
<feature type="signal peptide" evidence="1">
    <location>
        <begin position="1"/>
        <end position="29"/>
    </location>
</feature>
<name>A0A1I4U8J9_9FLAO</name>
<dbReference type="EMBL" id="FOUZ01000003">
    <property type="protein sequence ID" value="SFM85284.1"/>
    <property type="molecule type" value="Genomic_DNA"/>
</dbReference>
<evidence type="ECO:0000256" key="1">
    <source>
        <dbReference type="SAM" id="SignalP"/>
    </source>
</evidence>
<dbReference type="AlphaFoldDB" id="A0A1I4U8J9"/>
<proteinExistence type="predicted"/>
<keyword evidence="4" id="KW-1185">Reference proteome</keyword>
<dbReference type="STRING" id="684065.SAMN05421738_103128"/>
<dbReference type="Gene3D" id="3.40.50.1110">
    <property type="entry name" value="SGNH hydrolase"/>
    <property type="match status" value="1"/>
</dbReference>
<organism evidence="3 4">
    <name type="scientific">Algoriella xinjiangensis</name>
    <dbReference type="NCBI Taxonomy" id="684065"/>
    <lineage>
        <taxon>Bacteria</taxon>
        <taxon>Pseudomonadati</taxon>
        <taxon>Bacteroidota</taxon>
        <taxon>Flavobacteriia</taxon>
        <taxon>Flavobacteriales</taxon>
        <taxon>Weeksellaceae</taxon>
        <taxon>Algoriella</taxon>
    </lineage>
</organism>
<evidence type="ECO:0000313" key="3">
    <source>
        <dbReference type="EMBL" id="SFM85284.1"/>
    </source>
</evidence>
<protein>
    <recommendedName>
        <fullName evidence="2">DUF4886 domain-containing protein</fullName>
    </recommendedName>
</protein>
<gene>
    <name evidence="3" type="ORF">SAMN05421738_103128</name>
</gene>
<dbReference type="GO" id="GO:0016788">
    <property type="term" value="F:hydrolase activity, acting on ester bonds"/>
    <property type="evidence" value="ECO:0007669"/>
    <property type="project" value="UniProtKB-ARBA"/>
</dbReference>
<dbReference type="OrthoDB" id="265974at2"/>
<feature type="chain" id="PRO_5011481906" description="DUF4886 domain-containing protein" evidence="1">
    <location>
        <begin position="30"/>
        <end position="308"/>
    </location>
</feature>
<dbReference type="InterPro" id="IPR032616">
    <property type="entry name" value="DUF4886"/>
</dbReference>
<dbReference type="InterPro" id="IPR036514">
    <property type="entry name" value="SGNH_hydro_sf"/>
</dbReference>
<sequence length="308" mass="35297">MIFISIFNKKYMNKILLIIFLSLFFSCNNDDNDDNFEIKSRATSNNFTIQKDTIKVLAIGNSFSEDAVENHLSKLAESAGKKIVIGNLYYGGASLDFHLQSTQSDAHIYRYYKYNLKNEINIINSYNIKRALNDEKWDYVSMQQVSQNSGMYATFVTPLPLLIKYINTNTIGYDPKIILHQTWAYSPTSTHLGFANYNNNQLYMYRSIVEAYELSKKDFNIDFIVPTGTGIQNARTTSLGNDLTRDGYHLNLRVGRYIAACVWFEKLFKVNVIGNKYKPEGVSDLEIKLIQQAAHYAVLKPSKITDIK</sequence>
<accession>A0A1I4U8J9</accession>
<dbReference type="Proteomes" id="UP000199149">
    <property type="component" value="Unassembled WGS sequence"/>
</dbReference>